<evidence type="ECO:0000313" key="2">
    <source>
        <dbReference type="EMBL" id="KAB7728708.1"/>
    </source>
</evidence>
<dbReference type="Proteomes" id="UP000488299">
    <property type="component" value="Unassembled WGS sequence"/>
</dbReference>
<dbReference type="Pfam" id="PF01494">
    <property type="entry name" value="FAD_binding_3"/>
    <property type="match status" value="1"/>
</dbReference>
<dbReference type="AlphaFoldDB" id="A0A7J5TYA3"/>
<evidence type="ECO:0000259" key="1">
    <source>
        <dbReference type="Pfam" id="PF01494"/>
    </source>
</evidence>
<proteinExistence type="predicted"/>
<dbReference type="Gene3D" id="3.30.9.100">
    <property type="match status" value="1"/>
</dbReference>
<sequence length="373" mass="39934">MMYNVLIVGGGPAGAASANLLSRAGLSVGLVYEPGQHRFAGGESLAPSAKPMLIELGAWSAFQADAHRVCYGNTSAWGSSHLADRSFIHSPFGNGWHLDRPRFDDSLRQVARLAGATLLPTRIMKVARHETGWLVSTDDPTQSSLTARFLIDASGRRATVARTLGVPIEHHDRQVAFMGWFSAGSGAAPDEDSTTLIESVADGWFHTALLPTGKRVVSFFTDGHLPASKLARTRAGFSALIQQTTHVAECLYRSGYQLQGPPVAADARSGRLTDATGPGWLAVGDAAVRFDPLSAQGVLSALYTGILGAKAILNEQAGSPDAFPSYSGALDRLYDAFRTNQSVYYRQEQRWPSAPFWQARLGAGFAAINYPQS</sequence>
<organism evidence="2 3">
    <name type="scientific">Rudanella paleaurantiibacter</name>
    <dbReference type="NCBI Taxonomy" id="2614655"/>
    <lineage>
        <taxon>Bacteria</taxon>
        <taxon>Pseudomonadati</taxon>
        <taxon>Bacteroidota</taxon>
        <taxon>Cytophagia</taxon>
        <taxon>Cytophagales</taxon>
        <taxon>Cytophagaceae</taxon>
        <taxon>Rudanella</taxon>
    </lineage>
</organism>
<reference evidence="2 3" key="1">
    <citation type="submission" date="2019-10" db="EMBL/GenBank/DDBJ databases">
        <title>Rudanella paleaurantiibacter sp. nov., isolated from sludge.</title>
        <authorList>
            <person name="Xu S.Q."/>
        </authorList>
    </citation>
    <scope>NUCLEOTIDE SEQUENCE [LARGE SCALE GENOMIC DNA]</scope>
    <source>
        <strain evidence="2 3">HX-22-17</strain>
    </source>
</reference>
<dbReference type="InterPro" id="IPR050816">
    <property type="entry name" value="Flavin-dep_Halogenase_NPB"/>
</dbReference>
<gene>
    <name evidence="2" type="ORF">F5984_17920</name>
</gene>
<protein>
    <recommendedName>
        <fullName evidence="1">FAD-binding domain-containing protein</fullName>
    </recommendedName>
</protein>
<accession>A0A7J5TYA3</accession>
<dbReference type="EMBL" id="WELI01000007">
    <property type="protein sequence ID" value="KAB7728708.1"/>
    <property type="molecule type" value="Genomic_DNA"/>
</dbReference>
<dbReference type="InterPro" id="IPR036188">
    <property type="entry name" value="FAD/NAD-bd_sf"/>
</dbReference>
<dbReference type="InterPro" id="IPR002938">
    <property type="entry name" value="FAD-bd"/>
</dbReference>
<dbReference type="PANTHER" id="PTHR43747:SF1">
    <property type="entry name" value="SLR1998 PROTEIN"/>
    <property type="match status" value="1"/>
</dbReference>
<comment type="caution">
    <text evidence="2">The sequence shown here is derived from an EMBL/GenBank/DDBJ whole genome shotgun (WGS) entry which is preliminary data.</text>
</comment>
<dbReference type="PANTHER" id="PTHR43747">
    <property type="entry name" value="FAD-BINDING PROTEIN"/>
    <property type="match status" value="1"/>
</dbReference>
<dbReference type="GO" id="GO:0071949">
    <property type="term" value="F:FAD binding"/>
    <property type="evidence" value="ECO:0007669"/>
    <property type="project" value="InterPro"/>
</dbReference>
<dbReference type="Gene3D" id="3.50.50.60">
    <property type="entry name" value="FAD/NAD(P)-binding domain"/>
    <property type="match status" value="1"/>
</dbReference>
<dbReference type="SUPFAM" id="SSF51905">
    <property type="entry name" value="FAD/NAD(P)-binding domain"/>
    <property type="match status" value="1"/>
</dbReference>
<dbReference type="RefSeq" id="WP_152125601.1">
    <property type="nucleotide sequence ID" value="NZ_WELI01000007.1"/>
</dbReference>
<evidence type="ECO:0000313" key="3">
    <source>
        <dbReference type="Proteomes" id="UP000488299"/>
    </source>
</evidence>
<name>A0A7J5TYA3_9BACT</name>
<feature type="domain" description="FAD-binding" evidence="1">
    <location>
        <begin position="3"/>
        <end position="298"/>
    </location>
</feature>
<keyword evidence="3" id="KW-1185">Reference proteome</keyword>
<dbReference type="PRINTS" id="PR00420">
    <property type="entry name" value="RNGMNOXGNASE"/>
</dbReference>